<keyword evidence="3" id="KW-1185">Reference proteome</keyword>
<dbReference type="PANTHER" id="PTHR37423">
    <property type="entry name" value="SOLUBLE LYTIC MUREIN TRANSGLYCOSYLASE-RELATED"/>
    <property type="match status" value="1"/>
</dbReference>
<dbReference type="EC" id="4.2.2.n1" evidence="2"/>
<keyword evidence="2" id="KW-0456">Lyase</keyword>
<gene>
    <name evidence="2" type="ORF">QCO44_03090</name>
</gene>
<feature type="domain" description="Transglycosylase SLT" evidence="1">
    <location>
        <begin position="88"/>
        <end position="189"/>
    </location>
</feature>
<dbReference type="GO" id="GO:0016829">
    <property type="term" value="F:lyase activity"/>
    <property type="evidence" value="ECO:0007669"/>
    <property type="project" value="UniProtKB-KW"/>
</dbReference>
<dbReference type="Gene3D" id="1.10.530.10">
    <property type="match status" value="1"/>
</dbReference>
<name>A0ABV3X350_9FIRM</name>
<reference evidence="2 3" key="1">
    <citation type="submission" date="2023-04" db="EMBL/GenBank/DDBJ databases">
        <title>Genome Sequence of Selenomonas sputigena ATCC 33150.</title>
        <authorList>
            <person name="Miller D.P."/>
            <person name="Anvari S."/>
            <person name="Polson S.W."/>
            <person name="Macdonald M."/>
            <person name="Mcdowell J.V."/>
        </authorList>
    </citation>
    <scope>NUCLEOTIDE SEQUENCE [LARGE SCALE GENOMIC DNA]</scope>
    <source>
        <strain evidence="2 3">ATCC 33150</strain>
    </source>
</reference>
<dbReference type="InterPro" id="IPR023346">
    <property type="entry name" value="Lysozyme-like_dom_sf"/>
</dbReference>
<sequence length="203" mass="21110">MEFSGVQAIQTRIAAIQKRFGIEGPVPGAAPDFQQALTSELKKKGGTPEVAGQGTGTSGAAAANSVQTVHGGEQISMEGASHDTARFIRDAAAKYGLDSRLVSAVAEAESGGDQSEVSDAGAIGVMQLMPDTAAALGVNPYDEQQNIEGGAHYLKQMLDTFGGDMKKAIAAYNAGPQAVKDYNGVPPYAETQNYVNKVLDLYQ</sequence>
<evidence type="ECO:0000313" key="2">
    <source>
        <dbReference type="EMBL" id="MEX5284626.1"/>
    </source>
</evidence>
<dbReference type="InterPro" id="IPR008258">
    <property type="entry name" value="Transglycosylase_SLT_dom_1"/>
</dbReference>
<dbReference type="PANTHER" id="PTHR37423:SF2">
    <property type="entry name" value="MEMBRANE-BOUND LYTIC MUREIN TRANSGLYCOSYLASE C"/>
    <property type="match status" value="1"/>
</dbReference>
<evidence type="ECO:0000313" key="3">
    <source>
        <dbReference type="Proteomes" id="UP001559623"/>
    </source>
</evidence>
<dbReference type="RefSeq" id="WP_368846360.1">
    <property type="nucleotide sequence ID" value="NZ_CP194411.1"/>
</dbReference>
<dbReference type="Pfam" id="PF01464">
    <property type="entry name" value="SLT"/>
    <property type="match status" value="1"/>
</dbReference>
<dbReference type="CDD" id="cd00254">
    <property type="entry name" value="LT-like"/>
    <property type="match status" value="1"/>
</dbReference>
<comment type="caution">
    <text evidence="2">The sequence shown here is derived from an EMBL/GenBank/DDBJ whole genome shotgun (WGS) entry which is preliminary data.</text>
</comment>
<evidence type="ECO:0000259" key="1">
    <source>
        <dbReference type="Pfam" id="PF01464"/>
    </source>
</evidence>
<protein>
    <submittedName>
        <fullName evidence="2">Lytic transglycosylase domain-containing protein</fullName>
        <ecNumber evidence="2">4.2.2.n1</ecNumber>
    </submittedName>
</protein>
<organism evidence="2 3">
    <name type="scientific">Selenomonas sputigena</name>
    <dbReference type="NCBI Taxonomy" id="69823"/>
    <lineage>
        <taxon>Bacteria</taxon>
        <taxon>Bacillati</taxon>
        <taxon>Bacillota</taxon>
        <taxon>Negativicutes</taxon>
        <taxon>Selenomonadales</taxon>
        <taxon>Selenomonadaceae</taxon>
        <taxon>Selenomonas</taxon>
    </lineage>
</organism>
<dbReference type="SUPFAM" id="SSF53955">
    <property type="entry name" value="Lysozyme-like"/>
    <property type="match status" value="1"/>
</dbReference>
<dbReference type="EMBL" id="JARVLH010000002">
    <property type="protein sequence ID" value="MEX5284626.1"/>
    <property type="molecule type" value="Genomic_DNA"/>
</dbReference>
<dbReference type="Proteomes" id="UP001559623">
    <property type="component" value="Unassembled WGS sequence"/>
</dbReference>
<accession>A0ABV3X350</accession>
<proteinExistence type="predicted"/>